<dbReference type="AlphaFoldDB" id="A0A8J3J137"/>
<comment type="caution">
    <text evidence="3">The sequence shown here is derived from an EMBL/GenBank/DDBJ whole genome shotgun (WGS) entry which is preliminary data.</text>
</comment>
<dbReference type="GO" id="GO:0006974">
    <property type="term" value="P:DNA damage response"/>
    <property type="evidence" value="ECO:0007669"/>
    <property type="project" value="InterPro"/>
</dbReference>
<organism evidence="3 4">
    <name type="scientific">Actinocatenispora rupis</name>
    <dbReference type="NCBI Taxonomy" id="519421"/>
    <lineage>
        <taxon>Bacteria</taxon>
        <taxon>Bacillati</taxon>
        <taxon>Actinomycetota</taxon>
        <taxon>Actinomycetes</taxon>
        <taxon>Micromonosporales</taxon>
        <taxon>Micromonosporaceae</taxon>
        <taxon>Actinocatenispora</taxon>
    </lineage>
</organism>
<evidence type="ECO:0000313" key="4">
    <source>
        <dbReference type="Proteomes" id="UP000612808"/>
    </source>
</evidence>
<dbReference type="GO" id="GO:0005694">
    <property type="term" value="C:chromosome"/>
    <property type="evidence" value="ECO:0007669"/>
    <property type="project" value="UniProtKB-SubCell"/>
</dbReference>
<dbReference type="Proteomes" id="UP000612808">
    <property type="component" value="Unassembled WGS sequence"/>
</dbReference>
<dbReference type="PANTHER" id="PTHR13386:SF1">
    <property type="entry name" value="HISTONE PARYLATION FACTOR 1"/>
    <property type="match status" value="1"/>
</dbReference>
<comment type="subcellular location">
    <subcellularLocation>
        <location evidence="1">Chromosome</location>
    </subcellularLocation>
</comment>
<dbReference type="PANTHER" id="PTHR13386">
    <property type="entry name" value="HISTONE PARYLATION FACTOR 1"/>
    <property type="match status" value="1"/>
</dbReference>
<proteinExistence type="predicted"/>
<dbReference type="InterPro" id="IPR019361">
    <property type="entry name" value="HPF1"/>
</dbReference>
<keyword evidence="2" id="KW-0158">Chromosome</keyword>
<sequence length="505" mass="56084">MAIPEWLQGKADEDVRAALREQVDGEHDRLADGEKLAFFVELGDGPADDPAAEWDRYVRHAAQVDERVAALRSAALDRFDREVAALPPAEAADVVYGDDALWSPGFVAERRRAAQYPDEEPTAEERLAHAIDGTGPVRRHDRAGARRQAARDAADQRDYAAWREAHPHPDPAVLAAAAARVDRDRAAIERRFADDWGIDLPDGIFRYWQFQLSLGPAERRALNDLDLEPYGIMDLFDDPGRRPRDGVDVRVHGRYYRDPPEFLTFMHGGSDGLHFGLWYDDGRTCAGVTCYYNNDGGGVGLPFGTPLAAVREQIEWSQVHLDREAGDGATPAEDDVVAQRFGLRALRELLTRFETGDRPEQGAAYHDTYRPAAELFAHGDPARWETLDGGGALADGEPVVPRGHQRPYDGYEWCRTTYRQLTEEPDTLAGWTAEAEKRCAAGDPTGALALGRDLHWISQGDADRERRANALLVAAYRALGRDALAGIADAHHRHRNLPQVTVLDR</sequence>
<accession>A0A8J3J137</accession>
<name>A0A8J3J137_9ACTN</name>
<dbReference type="RefSeq" id="WP_203658254.1">
    <property type="nucleotide sequence ID" value="NZ_BAAAZM010000009.1"/>
</dbReference>
<evidence type="ECO:0000256" key="1">
    <source>
        <dbReference type="ARBA" id="ARBA00004286"/>
    </source>
</evidence>
<evidence type="ECO:0000313" key="3">
    <source>
        <dbReference type="EMBL" id="GID12278.1"/>
    </source>
</evidence>
<reference evidence="3" key="1">
    <citation type="submission" date="2021-01" db="EMBL/GenBank/DDBJ databases">
        <title>Whole genome shotgun sequence of Actinocatenispora rupis NBRC 107355.</title>
        <authorList>
            <person name="Komaki H."/>
            <person name="Tamura T."/>
        </authorList>
    </citation>
    <scope>NUCLEOTIDE SEQUENCE</scope>
    <source>
        <strain evidence="3">NBRC 107355</strain>
    </source>
</reference>
<keyword evidence="4" id="KW-1185">Reference proteome</keyword>
<gene>
    <name evidence="3" type="ORF">Aru02nite_31670</name>
</gene>
<dbReference type="GO" id="GO:0042393">
    <property type="term" value="F:histone binding"/>
    <property type="evidence" value="ECO:0007669"/>
    <property type="project" value="InterPro"/>
</dbReference>
<evidence type="ECO:0000256" key="2">
    <source>
        <dbReference type="ARBA" id="ARBA00022454"/>
    </source>
</evidence>
<dbReference type="EMBL" id="BOMB01000017">
    <property type="protein sequence ID" value="GID12278.1"/>
    <property type="molecule type" value="Genomic_DNA"/>
</dbReference>
<dbReference type="GO" id="GO:0072572">
    <property type="term" value="F:poly-ADP-D-ribose binding"/>
    <property type="evidence" value="ECO:0007669"/>
    <property type="project" value="TreeGrafter"/>
</dbReference>
<protein>
    <submittedName>
        <fullName evidence="3">Uncharacterized protein</fullName>
    </submittedName>
</protein>